<reference evidence="1 2" key="1">
    <citation type="submission" date="2017-04" db="EMBL/GenBank/DDBJ databases">
        <title>Kefir bacterial isolates.</title>
        <authorList>
            <person name="Kim Y."/>
            <person name="Blasche S."/>
            <person name="Patil K.R."/>
        </authorList>
    </citation>
    <scope>NUCLEOTIDE SEQUENCE [LARGE SCALE GENOMIC DNA]</scope>
    <source>
        <strain evidence="1 2">KR</strain>
    </source>
</reference>
<keyword evidence="2" id="KW-1185">Reference proteome</keyword>
<protein>
    <submittedName>
        <fullName evidence="1">Uncharacterized protein</fullName>
    </submittedName>
</protein>
<dbReference type="AlphaFoldDB" id="A0A269Y351"/>
<evidence type="ECO:0000313" key="1">
    <source>
        <dbReference type="EMBL" id="PAK79096.1"/>
    </source>
</evidence>
<evidence type="ECO:0000313" key="2">
    <source>
        <dbReference type="Proteomes" id="UP000216151"/>
    </source>
</evidence>
<gene>
    <name evidence="1" type="ORF">B8X00_03395</name>
</gene>
<comment type="caution">
    <text evidence="1">The sequence shown here is derived from an EMBL/GenBank/DDBJ whole genome shotgun (WGS) entry which is preliminary data.</text>
</comment>
<dbReference type="EMBL" id="NCXK01000002">
    <property type="protein sequence ID" value="PAK79096.1"/>
    <property type="molecule type" value="Genomic_DNA"/>
</dbReference>
<name>A0A269Y351_9PROT</name>
<dbReference type="Proteomes" id="UP000216151">
    <property type="component" value="Unassembled WGS sequence"/>
</dbReference>
<accession>A0A269Y351</accession>
<sequence length="153" mass="16853">MCYASPELANPATRGLNKGESTHMMPVFRKKWKILFGLCALALPLMAGVPAHADGDPLNGGDDDDTDAHRASSMHNLAGKLPLPRAHKDFSKYRFVPPGDRVVEQADTNRLLFWTKGGQPDGYAQRRGSSVIYYNAQGQAVRVQRLTAQEMND</sequence>
<dbReference type="OrthoDB" id="7276832at2"/>
<organism evidence="1 2">
    <name type="scientific">Acetobacter fabarum</name>
    <dbReference type="NCBI Taxonomy" id="483199"/>
    <lineage>
        <taxon>Bacteria</taxon>
        <taxon>Pseudomonadati</taxon>
        <taxon>Pseudomonadota</taxon>
        <taxon>Alphaproteobacteria</taxon>
        <taxon>Acetobacterales</taxon>
        <taxon>Acetobacteraceae</taxon>
        <taxon>Acetobacter</taxon>
    </lineage>
</organism>
<proteinExistence type="predicted"/>